<evidence type="ECO:0000313" key="2">
    <source>
        <dbReference type="EMBL" id="CAE7251912.1"/>
    </source>
</evidence>
<evidence type="ECO:0000256" key="1">
    <source>
        <dbReference type="SAM" id="Coils"/>
    </source>
</evidence>
<organism evidence="2 3">
    <name type="scientific">Symbiodinium pilosum</name>
    <name type="common">Dinoflagellate</name>
    <dbReference type="NCBI Taxonomy" id="2952"/>
    <lineage>
        <taxon>Eukaryota</taxon>
        <taxon>Sar</taxon>
        <taxon>Alveolata</taxon>
        <taxon>Dinophyceae</taxon>
        <taxon>Suessiales</taxon>
        <taxon>Symbiodiniaceae</taxon>
        <taxon>Symbiodinium</taxon>
    </lineage>
</organism>
<name>A0A812LRH3_SYMPI</name>
<keyword evidence="3" id="KW-1185">Reference proteome</keyword>
<dbReference type="AlphaFoldDB" id="A0A812LRH3"/>
<dbReference type="Proteomes" id="UP000649617">
    <property type="component" value="Unassembled WGS sequence"/>
</dbReference>
<feature type="coiled-coil region" evidence="1">
    <location>
        <begin position="20"/>
        <end position="47"/>
    </location>
</feature>
<accession>A0A812LRH3</accession>
<protein>
    <submittedName>
        <fullName evidence="2">Uncharacterized protein</fullName>
    </submittedName>
</protein>
<evidence type="ECO:0000313" key="3">
    <source>
        <dbReference type="Proteomes" id="UP000649617"/>
    </source>
</evidence>
<keyword evidence="1" id="KW-0175">Coiled coil</keyword>
<comment type="caution">
    <text evidence="2">The sequence shown here is derived from an EMBL/GenBank/DDBJ whole genome shotgun (WGS) entry which is preliminary data.</text>
</comment>
<proteinExistence type="predicted"/>
<sequence length="113" mass="12309">MQALDSAYADVLEARKRMHHDDLVTLKAALESKAAEAERLRQQLQGDGQHGQCFQETTEAACLDGDDQEDRNALEADCASLQTNPLQDAASDAGSIWVLSSEDGETARPLSHR</sequence>
<dbReference type="EMBL" id="CAJNIZ010006679">
    <property type="protein sequence ID" value="CAE7251912.1"/>
    <property type="molecule type" value="Genomic_DNA"/>
</dbReference>
<gene>
    <name evidence="2" type="ORF">SPIL2461_LOCUS4902</name>
</gene>
<reference evidence="2" key="1">
    <citation type="submission" date="2021-02" db="EMBL/GenBank/DDBJ databases">
        <authorList>
            <person name="Dougan E. K."/>
            <person name="Rhodes N."/>
            <person name="Thang M."/>
            <person name="Chan C."/>
        </authorList>
    </citation>
    <scope>NUCLEOTIDE SEQUENCE</scope>
</reference>